<dbReference type="PROSITE" id="PS51186">
    <property type="entry name" value="GNAT"/>
    <property type="match status" value="1"/>
</dbReference>
<dbReference type="InterPro" id="IPR000182">
    <property type="entry name" value="GNAT_dom"/>
</dbReference>
<evidence type="ECO:0000313" key="2">
    <source>
        <dbReference type="EMBL" id="MFC6396578.1"/>
    </source>
</evidence>
<evidence type="ECO:0000259" key="1">
    <source>
        <dbReference type="PROSITE" id="PS51186"/>
    </source>
</evidence>
<dbReference type="EMBL" id="JBHSUA010000011">
    <property type="protein sequence ID" value="MFC6396578.1"/>
    <property type="molecule type" value="Genomic_DNA"/>
</dbReference>
<dbReference type="EC" id="2.3.1.-" evidence="2"/>
<gene>
    <name evidence="2" type="ORF">ACFP57_06205</name>
</gene>
<dbReference type="SUPFAM" id="SSF55729">
    <property type="entry name" value="Acyl-CoA N-acyltransferases (Nat)"/>
    <property type="match status" value="1"/>
</dbReference>
<keyword evidence="3" id="KW-1185">Reference proteome</keyword>
<evidence type="ECO:0000313" key="3">
    <source>
        <dbReference type="Proteomes" id="UP001596266"/>
    </source>
</evidence>
<dbReference type="Gene3D" id="3.40.630.30">
    <property type="match status" value="1"/>
</dbReference>
<dbReference type="GO" id="GO:0016746">
    <property type="term" value="F:acyltransferase activity"/>
    <property type="evidence" value="ECO:0007669"/>
    <property type="project" value="UniProtKB-KW"/>
</dbReference>
<reference evidence="3" key="1">
    <citation type="journal article" date="2019" name="Int. J. Syst. Evol. Microbiol.">
        <title>The Global Catalogue of Microorganisms (GCM) 10K type strain sequencing project: providing services to taxonomists for standard genome sequencing and annotation.</title>
        <authorList>
            <consortium name="The Broad Institute Genomics Platform"/>
            <consortium name="The Broad Institute Genome Sequencing Center for Infectious Disease"/>
            <person name="Wu L."/>
            <person name="Ma J."/>
        </authorList>
    </citation>
    <scope>NUCLEOTIDE SEQUENCE [LARGE SCALE GENOMIC DNA]</scope>
    <source>
        <strain evidence="3">CGMCC 1.15277</strain>
    </source>
</reference>
<sequence>MPEIRNYETPDEKSWLRCRVLAFLDTCYYDDVWTKRPTDSQIQLVAAEGADVVGILDVCIQDELATIDTVCVHPNHQHRGIGTALLAEGMRRLPATVTTLDAWTREDPDTLAWYRSRGFGESDHYLHVYKGWNEPGGDGWSSPAPLSGPLLAYCQASLEHEAQLRATYERVYVCRRFSQPIMR</sequence>
<protein>
    <submittedName>
        <fullName evidence="2">GNAT family N-acetyltransferase</fullName>
        <ecNumber evidence="2">2.3.1.-</ecNumber>
    </submittedName>
</protein>
<accession>A0ABW1WZC2</accession>
<dbReference type="RefSeq" id="WP_343885526.1">
    <property type="nucleotide sequence ID" value="NZ_BAAAKI010000008.1"/>
</dbReference>
<comment type="caution">
    <text evidence="2">The sequence shown here is derived from an EMBL/GenBank/DDBJ whole genome shotgun (WGS) entry which is preliminary data.</text>
</comment>
<dbReference type="InterPro" id="IPR016181">
    <property type="entry name" value="Acyl_CoA_acyltransferase"/>
</dbReference>
<name>A0ABW1WZC2_9ACTN</name>
<dbReference type="CDD" id="cd04301">
    <property type="entry name" value="NAT_SF"/>
    <property type="match status" value="1"/>
</dbReference>
<feature type="domain" description="N-acetyltransferase" evidence="1">
    <location>
        <begin position="2"/>
        <end position="145"/>
    </location>
</feature>
<keyword evidence="2" id="KW-0808">Transferase</keyword>
<proteinExistence type="predicted"/>
<organism evidence="2 3">
    <name type="scientific">Luteococcus sanguinis</name>
    <dbReference type="NCBI Taxonomy" id="174038"/>
    <lineage>
        <taxon>Bacteria</taxon>
        <taxon>Bacillati</taxon>
        <taxon>Actinomycetota</taxon>
        <taxon>Actinomycetes</taxon>
        <taxon>Propionibacteriales</taxon>
        <taxon>Propionibacteriaceae</taxon>
        <taxon>Luteococcus</taxon>
    </lineage>
</organism>
<dbReference type="Pfam" id="PF13508">
    <property type="entry name" value="Acetyltransf_7"/>
    <property type="match status" value="1"/>
</dbReference>
<keyword evidence="2" id="KW-0012">Acyltransferase</keyword>
<dbReference type="Proteomes" id="UP001596266">
    <property type="component" value="Unassembled WGS sequence"/>
</dbReference>